<organism evidence="2 3">
    <name type="scientific">Aminobacter ciceronei</name>
    <dbReference type="NCBI Taxonomy" id="150723"/>
    <lineage>
        <taxon>Bacteria</taxon>
        <taxon>Pseudomonadati</taxon>
        <taxon>Pseudomonadota</taxon>
        <taxon>Alphaproteobacteria</taxon>
        <taxon>Hyphomicrobiales</taxon>
        <taxon>Phyllobacteriaceae</taxon>
        <taxon>Aminobacter</taxon>
    </lineage>
</organism>
<dbReference type="Pfam" id="PF08378">
    <property type="entry name" value="NERD"/>
    <property type="match status" value="1"/>
</dbReference>
<dbReference type="InterPro" id="IPR027417">
    <property type="entry name" value="P-loop_NTPase"/>
</dbReference>
<gene>
    <name evidence="2" type="ORF">HNQ97_005712</name>
</gene>
<evidence type="ECO:0000313" key="2">
    <source>
        <dbReference type="EMBL" id="MBA9023684.1"/>
    </source>
</evidence>
<evidence type="ECO:0000313" key="3">
    <source>
        <dbReference type="Proteomes" id="UP000587524"/>
    </source>
</evidence>
<keyword evidence="2" id="KW-0547">Nucleotide-binding</keyword>
<accession>A0ABR6CF59</accession>
<dbReference type="RefSeq" id="WP_182575758.1">
    <property type="nucleotide sequence ID" value="NZ_JACJHY010000038.1"/>
</dbReference>
<evidence type="ECO:0000259" key="1">
    <source>
        <dbReference type="SMART" id="SM00382"/>
    </source>
</evidence>
<dbReference type="InterPro" id="IPR003593">
    <property type="entry name" value="AAA+_ATPase"/>
</dbReference>
<feature type="domain" description="AAA+ ATPase" evidence="1">
    <location>
        <begin position="262"/>
        <end position="394"/>
    </location>
</feature>
<dbReference type="SUPFAM" id="SSF52540">
    <property type="entry name" value="P-loop containing nucleoside triphosphate hydrolases"/>
    <property type="match status" value="1"/>
</dbReference>
<dbReference type="SMART" id="SM00382">
    <property type="entry name" value="AAA"/>
    <property type="match status" value="1"/>
</dbReference>
<keyword evidence="2" id="KW-0067">ATP-binding</keyword>
<name>A0ABR6CF59_9HYPH</name>
<sequence length="1146" mass="125208">MTETQTANWPHALAAKPSQIEIYFGEPVTQLSERRFLSRLVADLEKAGRSAIILANVVLKTGGVSRQIDFIVATEHAAAVVEVKGFARAVRGGENGAWEERGDAPENWTPLRGENPYRQAVNARFAVSDALKEAGLAPANGSQPYLALHGVLCGYPQLPAGSAVPSGDQKVAIGGYDLALTKLSMPTPGTPYPLDAWRDLASRLGLQSEAHVIAPEEHAEIAAYIKRLRELVRRDLGPYVQLPLQSTDGSMTLSDLAGSLRDGRNLLVSGPSGSGKSHLLAHLSLLLDESAYVPIPLRAAEFQGKLGLLLAETTAASTLLSPVQLLGTCAKTGKVPVLIVDAINECPADLRDKLIRSLQALRLRHLCPVILSSQQPLPLPPILAGSEVQMPPLTAELKDALVTAHSAQLVVQLAFPAADIVSTAHDAMVLANVLGDDEATSSRFALYQSYSRAKLGSDRDSAVAFRALRQLAVLMRERFTYSVSTAEFRRVLATACGDLAHEGNVHEIAVRSGLLEIKGMRVSFRHEMLQLFFAAEHLLLHAVNSASIGKLLADPINEELAEYVLGSLSAAREIDAALASVKSLELLADALMGRCGSPVRRTIIDRTKAALIVLGRRYGEMDARYDEQKEERGRYSPVTIHAGGAATLSQEDRSYLRFAVFAAQDSELFEAMLSMLAVVDAAIGRTVAELRRKHPDKRIGWRSAIFASVYVTPYNSELGELSNLLQNCRMAQIKADHDLSYKHVAAALTGVAKLSYGQLYFLIENCHPWRQQGEPPYDAVAITIHAWRSGIYHIRLATEMFVHTHADHMSDEARTALAQEAETWLTDRDVILNSMVIEIMKALDALGDGLTIDDVRRERDLIVFGEPHEYTNDLAYAFYGCIYDHPFDGLYAEAFNEMNPADRDKLLLFALHTSNSESMFFSFLIAEIAQHPFIEAAPRLQELARLPRVPTHSVQDSVGCFTVAVKALAALRASGSSTSEAKSAVEQAWHLAASILRAFYEPDISKEEYIQRTLGDWQNLSRLHPASLDVVIRISRDRWNSQDADEAKLLEWSAGSILSICRLVLDSDDDPVSLFPDGPFGVGTRPEQIGFCLRVVGAYGDRSDLPRIVPLLNDPAHGSAALNAARRIESPVPDVVASTERRAVHK</sequence>
<reference evidence="2 3" key="1">
    <citation type="submission" date="2020-08" db="EMBL/GenBank/DDBJ databases">
        <title>Genomic Encyclopedia of Type Strains, Phase IV (KMG-IV): sequencing the most valuable type-strain genomes for metagenomic binning, comparative biology and taxonomic classification.</title>
        <authorList>
            <person name="Goeker M."/>
        </authorList>
    </citation>
    <scope>NUCLEOTIDE SEQUENCE [LARGE SCALE GENOMIC DNA]</scope>
    <source>
        <strain evidence="2 3">DSM 17455</strain>
    </source>
</reference>
<keyword evidence="3" id="KW-1185">Reference proteome</keyword>
<dbReference type="EMBL" id="JACJHZ010000038">
    <property type="protein sequence ID" value="MBA9023684.1"/>
    <property type="molecule type" value="Genomic_DNA"/>
</dbReference>
<dbReference type="Proteomes" id="UP000587524">
    <property type="component" value="Unassembled WGS sequence"/>
</dbReference>
<dbReference type="Gene3D" id="3.40.50.300">
    <property type="entry name" value="P-loop containing nucleotide triphosphate hydrolases"/>
    <property type="match status" value="1"/>
</dbReference>
<dbReference type="GO" id="GO:0005524">
    <property type="term" value="F:ATP binding"/>
    <property type="evidence" value="ECO:0007669"/>
    <property type="project" value="UniProtKB-KW"/>
</dbReference>
<proteinExistence type="predicted"/>
<comment type="caution">
    <text evidence="2">The sequence shown here is derived from an EMBL/GenBank/DDBJ whole genome shotgun (WGS) entry which is preliminary data.</text>
</comment>
<dbReference type="InterPro" id="IPR011528">
    <property type="entry name" value="NERD"/>
</dbReference>
<protein>
    <submittedName>
        <fullName evidence="2">Energy-coupling factor transporter ATP-binding protein EcfA2</fullName>
    </submittedName>
</protein>